<dbReference type="Pfam" id="PF21810">
    <property type="entry name" value="DUF6880"/>
    <property type="match status" value="1"/>
</dbReference>
<sequence>MSKKTLNQTNLEGLGAARLAALLMEVSTGSADIKRRLRLELSHNLGAAELAHEVRKRLISLRKARSFVSWRKRKALVKDLETQLSMIIDKIAAEDAPAAFDLLWEFVDLAPSIYARVDDSRGEVGDVFRAARGQFTDIAPRAMPDPMALADRIWTALQDNSYGEWDGIIACLAPALGPEGLARLKAAVEAHDQTEPPFIRALRRESGQTTTRKSRLIKRCLQEIATAMGDTAAYISQYSKDDLTRKDIAAEVAMLLVKTKPKAALDLLQKADQDGRDYGQETWDAAYIACLTALGRIDDAQTHRWASFTTNLNPAPLRDYLKLLPDFDDIEAEGRAKEHVLAWPNTSAALKFCRDWPDLLTAAQLIETRAEDINGDHYLLLTPLAEALCARHPRAAVLLWRAMIDDTLERARTSRYAHAASHLVDCTALDAEIAEYGPFPTHAEYLQTLKSRHIRKSSFWAQVG</sequence>
<evidence type="ECO:0000313" key="2">
    <source>
        <dbReference type="Proteomes" id="UP000298631"/>
    </source>
</evidence>
<dbReference type="AlphaFoldDB" id="A0A4P8EKS1"/>
<dbReference type="KEGG" id="pseb:EOK75_17590"/>
<proteinExistence type="predicted"/>
<dbReference type="RefSeq" id="WP_137195317.1">
    <property type="nucleotide sequence ID" value="NZ_CP039965.1"/>
</dbReference>
<keyword evidence="2" id="KW-1185">Reference proteome</keyword>
<dbReference type="Proteomes" id="UP000298631">
    <property type="component" value="Plasmid unnamed1"/>
</dbReference>
<gene>
    <name evidence="1" type="ORF">EOK75_17590</name>
</gene>
<keyword evidence="1" id="KW-0614">Plasmid</keyword>
<name>A0A4P8EKS1_9RHOB</name>
<geneLocation type="plasmid" evidence="1 2">
    <name>unnamed1</name>
</geneLocation>
<dbReference type="InterPro" id="IPR049245">
    <property type="entry name" value="DUF6880"/>
</dbReference>
<protein>
    <submittedName>
        <fullName evidence="1">Uncharacterized protein</fullName>
    </submittedName>
</protein>
<dbReference type="EMBL" id="CP039965">
    <property type="protein sequence ID" value="QCO57523.1"/>
    <property type="molecule type" value="Genomic_DNA"/>
</dbReference>
<accession>A0A4P8EKS1</accession>
<evidence type="ECO:0000313" key="1">
    <source>
        <dbReference type="EMBL" id="QCO57523.1"/>
    </source>
</evidence>
<reference evidence="1 2" key="1">
    <citation type="submission" date="2019-05" db="EMBL/GenBank/DDBJ databases">
        <title>Pseudorhodobacter turbinis sp. nov., isolated from the gut of the Korean turban shell.</title>
        <authorList>
            <person name="Jeong Y.-S."/>
            <person name="Kang W.-R."/>
            <person name="Bae J.-W."/>
        </authorList>
    </citation>
    <scope>NUCLEOTIDE SEQUENCE [LARGE SCALE GENOMIC DNA]</scope>
    <source>
        <strain evidence="1 2">S12M18</strain>
        <plasmid evidence="1 2">unnamed1</plasmid>
    </source>
</reference>
<dbReference type="OrthoDB" id="7183688at2"/>
<organism evidence="1 2">
    <name type="scientific">Pseudorhodobacter turbinis</name>
    <dbReference type="NCBI Taxonomy" id="2500533"/>
    <lineage>
        <taxon>Bacteria</taxon>
        <taxon>Pseudomonadati</taxon>
        <taxon>Pseudomonadota</taxon>
        <taxon>Alphaproteobacteria</taxon>
        <taxon>Rhodobacterales</taxon>
        <taxon>Paracoccaceae</taxon>
        <taxon>Pseudorhodobacter</taxon>
    </lineage>
</organism>